<dbReference type="InterPro" id="IPR009430">
    <property type="entry name" value="GvpL/GvpF"/>
</dbReference>
<feature type="compositionally biased region" description="Basic residues" evidence="4">
    <location>
        <begin position="1"/>
        <end position="21"/>
    </location>
</feature>
<dbReference type="AlphaFoldDB" id="A0A932A5R5"/>
<protein>
    <submittedName>
        <fullName evidence="5">GvpL/GvpF family gas vesicle protein</fullName>
    </submittedName>
</protein>
<dbReference type="Pfam" id="PF06386">
    <property type="entry name" value="GvpL_GvpF"/>
    <property type="match status" value="1"/>
</dbReference>
<dbReference type="Proteomes" id="UP000779809">
    <property type="component" value="Unassembled WGS sequence"/>
</dbReference>
<dbReference type="EMBL" id="JACPNR010000001">
    <property type="protein sequence ID" value="MBI2677186.1"/>
    <property type="molecule type" value="Genomic_DNA"/>
</dbReference>
<evidence type="ECO:0000256" key="4">
    <source>
        <dbReference type="SAM" id="MobiDB-lite"/>
    </source>
</evidence>
<proteinExistence type="inferred from homology"/>
<name>A0A932A5R5_9BACT</name>
<dbReference type="PANTHER" id="PTHR36852">
    <property type="entry name" value="PROTEIN GVPL 2"/>
    <property type="match status" value="1"/>
</dbReference>
<evidence type="ECO:0000256" key="2">
    <source>
        <dbReference type="ARBA" id="ARBA00035108"/>
    </source>
</evidence>
<evidence type="ECO:0000313" key="5">
    <source>
        <dbReference type="EMBL" id="MBI2677186.1"/>
    </source>
</evidence>
<evidence type="ECO:0000256" key="3">
    <source>
        <dbReference type="ARBA" id="ARBA00035643"/>
    </source>
</evidence>
<evidence type="ECO:0000313" key="6">
    <source>
        <dbReference type="Proteomes" id="UP000779809"/>
    </source>
</evidence>
<dbReference type="GO" id="GO:0031411">
    <property type="term" value="C:gas vesicle"/>
    <property type="evidence" value="ECO:0007669"/>
    <property type="project" value="UniProtKB-SubCell"/>
</dbReference>
<dbReference type="PANTHER" id="PTHR36852:SF1">
    <property type="entry name" value="PROTEIN GVPL 2"/>
    <property type="match status" value="1"/>
</dbReference>
<feature type="region of interest" description="Disordered" evidence="4">
    <location>
        <begin position="245"/>
        <end position="271"/>
    </location>
</feature>
<accession>A0A932A5R5</accession>
<evidence type="ECO:0000256" key="1">
    <source>
        <dbReference type="ARBA" id="ARBA00022987"/>
    </source>
</evidence>
<feature type="region of interest" description="Disordered" evidence="4">
    <location>
        <begin position="1"/>
        <end position="23"/>
    </location>
</feature>
<comment type="caution">
    <text evidence="5">The sequence shown here is derived from an EMBL/GenBank/DDBJ whole genome shotgun (WGS) entry which is preliminary data.</text>
</comment>
<reference evidence="5" key="1">
    <citation type="submission" date="2020-07" db="EMBL/GenBank/DDBJ databases">
        <title>Huge and variable diversity of episymbiotic CPR bacteria and DPANN archaea in groundwater ecosystems.</title>
        <authorList>
            <person name="He C.Y."/>
            <person name="Keren R."/>
            <person name="Whittaker M."/>
            <person name="Farag I.F."/>
            <person name="Doudna J."/>
            <person name="Cate J.H.D."/>
            <person name="Banfield J.F."/>
        </authorList>
    </citation>
    <scope>NUCLEOTIDE SEQUENCE</scope>
    <source>
        <strain evidence="5">NC_groundwater_580_Pr5_B-0.1um_64_19</strain>
    </source>
</reference>
<feature type="compositionally biased region" description="Basic and acidic residues" evidence="4">
    <location>
        <begin position="245"/>
        <end position="255"/>
    </location>
</feature>
<comment type="similarity">
    <text evidence="3">Belongs to the gas vesicle GvpF/GvpL family.</text>
</comment>
<comment type="subcellular location">
    <subcellularLocation>
        <location evidence="2">Gas vesicle</location>
    </subcellularLocation>
</comment>
<dbReference type="GO" id="GO:0031412">
    <property type="term" value="P:gas vesicle organization"/>
    <property type="evidence" value="ECO:0007669"/>
    <property type="project" value="InterPro"/>
</dbReference>
<organism evidence="5 6">
    <name type="scientific">Candidatus Korobacter versatilis</name>
    <dbReference type="NCBI Taxonomy" id="658062"/>
    <lineage>
        <taxon>Bacteria</taxon>
        <taxon>Pseudomonadati</taxon>
        <taxon>Acidobacteriota</taxon>
        <taxon>Terriglobia</taxon>
        <taxon>Terriglobales</taxon>
        <taxon>Candidatus Korobacteraceae</taxon>
        <taxon>Candidatus Korobacter</taxon>
    </lineage>
</organism>
<keyword evidence="1" id="KW-0304">Gas vesicle</keyword>
<gene>
    <name evidence="5" type="ORF">HYX28_00215</name>
</gene>
<sequence length="271" mass="29741">MKKPRKPAKTRSKKAATKKPPRPVGRVLYLYGIGKAKPVKRSPRAPGVDGAAAVEAFACSGLTCWLSRVDAHEFGEQLEQNIENLDWLAEASVRHQRVVAELSTRDTILPARFGTVFVTEKTLAADVARRKRDLGPALKRLAGADEWGVKVFVVAEPVHAAVAAESGRDYLRQKAAMLKPAPATQVSKEVQDLAEALSKVAADAVPGGKVSGGQRGLEWQASFLVRRADRKKWDDVLSKFARRWGSETGHERRIETTGPWPPYSFVSQNAR</sequence>